<reference evidence="1" key="1">
    <citation type="submission" date="2018-01" db="EMBL/GenBank/DDBJ databases">
        <title>An insight into the sialome of Amazonian anophelines.</title>
        <authorList>
            <person name="Ribeiro J.M."/>
            <person name="Scarpassa V."/>
            <person name="Calvo E."/>
        </authorList>
    </citation>
    <scope>NUCLEOTIDE SEQUENCE</scope>
    <source>
        <tissue evidence="1">Salivary glands</tissue>
    </source>
</reference>
<organism evidence="1">
    <name type="scientific">Anopheles braziliensis</name>
    <dbReference type="NCBI Taxonomy" id="58242"/>
    <lineage>
        <taxon>Eukaryota</taxon>
        <taxon>Metazoa</taxon>
        <taxon>Ecdysozoa</taxon>
        <taxon>Arthropoda</taxon>
        <taxon>Hexapoda</taxon>
        <taxon>Insecta</taxon>
        <taxon>Pterygota</taxon>
        <taxon>Neoptera</taxon>
        <taxon>Endopterygota</taxon>
        <taxon>Diptera</taxon>
        <taxon>Nematocera</taxon>
        <taxon>Culicoidea</taxon>
        <taxon>Culicidae</taxon>
        <taxon>Anophelinae</taxon>
        <taxon>Anopheles</taxon>
    </lineage>
</organism>
<sequence length="198" mass="20699">MTCVPSPMAVCCSAVDFAVAAPLAPVSAAPPSPPAVPSEVMPPFSKERSLPKVSSRISAALSTRSKLRSSVCLISAPISESIPRSANVEASDTFLVSFRPRMFAIQLTRLTPPVSVLRFSAITIEASTGLGCCMNRSIVCRQDGIRCGSVPPTTVSLSPRFSSTSPVSPIAPHWMAVAGRPAACRASQIRSIAEFASP</sequence>
<evidence type="ECO:0000313" key="1">
    <source>
        <dbReference type="EMBL" id="MBW29415.1"/>
    </source>
</evidence>
<dbReference type="AlphaFoldDB" id="A0A2M3ZLN3"/>
<protein>
    <submittedName>
        <fullName evidence="1">Uncharacterized protein</fullName>
    </submittedName>
</protein>
<accession>A0A2M3ZLN3</accession>
<dbReference type="EMBL" id="GGFM01008664">
    <property type="protein sequence ID" value="MBW29415.1"/>
    <property type="molecule type" value="Transcribed_RNA"/>
</dbReference>
<name>A0A2M3ZLN3_9DIPT</name>
<proteinExistence type="predicted"/>